<evidence type="ECO:0000256" key="1">
    <source>
        <dbReference type="ARBA" id="ARBA00022737"/>
    </source>
</evidence>
<name>A0A1Y2CE58_9FUNG</name>
<dbReference type="OrthoDB" id="333024at2759"/>
<sequence>MDSTEHDTLPIEPVSKDPAAEDSIHVIDFLDEYVKQCTIKKVKVIESLRTYLQTSIDDGYIPKSLTLKGSKDDLRENRIDDNGAYVIFRALNNNCYLTVIDLSYNEIGDKGASYIAEFIKTDTRVKRFILKSNNISQQGGALLGKSLMVNDFIQEFDISYNEIGHLGGMEFAATLQVNTTLTKLLLSHCSLSTDALIALSTVLCSTRTIKTLCLSNNENNFSRLTQSCINDIIMHVSHMVKENRGVERLGLAKSGISDFMMVQYLAPAILVNHRIARLDLITSSLEMEACPCVRPCISKSFLPT</sequence>
<accession>A0A1Y2CE58</accession>
<dbReference type="PANTHER" id="PTHR24111:SF0">
    <property type="entry name" value="LEUCINE-RICH REPEAT-CONTAINING PROTEIN"/>
    <property type="match status" value="1"/>
</dbReference>
<dbReference type="Gene3D" id="3.80.10.10">
    <property type="entry name" value="Ribonuclease Inhibitor"/>
    <property type="match status" value="2"/>
</dbReference>
<protein>
    <submittedName>
        <fullName evidence="2">RNI-like protein</fullName>
    </submittedName>
</protein>
<reference evidence="2 3" key="1">
    <citation type="submission" date="2016-07" db="EMBL/GenBank/DDBJ databases">
        <title>Pervasive Adenine N6-methylation of Active Genes in Fungi.</title>
        <authorList>
            <consortium name="DOE Joint Genome Institute"/>
            <person name="Mondo S.J."/>
            <person name="Dannebaum R.O."/>
            <person name="Kuo R.C."/>
            <person name="Labutti K."/>
            <person name="Haridas S."/>
            <person name="Kuo A."/>
            <person name="Salamov A."/>
            <person name="Ahrendt S.R."/>
            <person name="Lipzen A."/>
            <person name="Sullivan W."/>
            <person name="Andreopoulos W.B."/>
            <person name="Clum A."/>
            <person name="Lindquist E."/>
            <person name="Daum C."/>
            <person name="Ramamoorthy G.K."/>
            <person name="Gryganskyi A."/>
            <person name="Culley D."/>
            <person name="Magnuson J.K."/>
            <person name="James T.Y."/>
            <person name="O'Malley M.A."/>
            <person name="Stajich J.E."/>
            <person name="Spatafora J.W."/>
            <person name="Visel A."/>
            <person name="Grigoriev I.V."/>
        </authorList>
    </citation>
    <scope>NUCLEOTIDE SEQUENCE [LARGE SCALE GENOMIC DNA]</scope>
    <source>
        <strain evidence="2 3">JEL800</strain>
    </source>
</reference>
<dbReference type="Proteomes" id="UP000193642">
    <property type="component" value="Unassembled WGS sequence"/>
</dbReference>
<dbReference type="InterPro" id="IPR052201">
    <property type="entry name" value="LRR-containing_regulator"/>
</dbReference>
<dbReference type="AlphaFoldDB" id="A0A1Y2CE58"/>
<comment type="caution">
    <text evidence="2">The sequence shown here is derived from an EMBL/GenBank/DDBJ whole genome shotgun (WGS) entry which is preliminary data.</text>
</comment>
<organism evidence="2 3">
    <name type="scientific">Rhizoclosmatium globosum</name>
    <dbReference type="NCBI Taxonomy" id="329046"/>
    <lineage>
        <taxon>Eukaryota</taxon>
        <taxon>Fungi</taxon>
        <taxon>Fungi incertae sedis</taxon>
        <taxon>Chytridiomycota</taxon>
        <taxon>Chytridiomycota incertae sedis</taxon>
        <taxon>Chytridiomycetes</taxon>
        <taxon>Chytridiales</taxon>
        <taxon>Chytriomycetaceae</taxon>
        <taxon>Rhizoclosmatium</taxon>
    </lineage>
</organism>
<dbReference type="STRING" id="329046.A0A1Y2CE58"/>
<dbReference type="Pfam" id="PF13516">
    <property type="entry name" value="LRR_6"/>
    <property type="match status" value="3"/>
</dbReference>
<evidence type="ECO:0000313" key="3">
    <source>
        <dbReference type="Proteomes" id="UP000193642"/>
    </source>
</evidence>
<evidence type="ECO:0000313" key="2">
    <source>
        <dbReference type="EMBL" id="ORY45216.1"/>
    </source>
</evidence>
<dbReference type="InterPro" id="IPR001611">
    <property type="entry name" value="Leu-rich_rpt"/>
</dbReference>
<dbReference type="EMBL" id="MCGO01000020">
    <property type="protein sequence ID" value="ORY45216.1"/>
    <property type="molecule type" value="Genomic_DNA"/>
</dbReference>
<gene>
    <name evidence="2" type="ORF">BCR33DRAFT_196593</name>
</gene>
<dbReference type="PANTHER" id="PTHR24111">
    <property type="entry name" value="LEUCINE-RICH REPEAT-CONTAINING PROTEIN 34"/>
    <property type="match status" value="1"/>
</dbReference>
<dbReference type="SUPFAM" id="SSF52047">
    <property type="entry name" value="RNI-like"/>
    <property type="match status" value="1"/>
</dbReference>
<keyword evidence="3" id="KW-1185">Reference proteome</keyword>
<proteinExistence type="predicted"/>
<keyword evidence="1" id="KW-0677">Repeat</keyword>
<dbReference type="InterPro" id="IPR032675">
    <property type="entry name" value="LRR_dom_sf"/>
</dbReference>
<dbReference type="SMART" id="SM00368">
    <property type="entry name" value="LRR_RI"/>
    <property type="match status" value="4"/>
</dbReference>